<comment type="caution">
    <text evidence="3">The sequence shown here is derived from an EMBL/GenBank/DDBJ whole genome shotgun (WGS) entry which is preliminary data.</text>
</comment>
<evidence type="ECO:0008006" key="5">
    <source>
        <dbReference type="Google" id="ProtNLM"/>
    </source>
</evidence>
<evidence type="ECO:0000256" key="1">
    <source>
        <dbReference type="SAM" id="MobiDB-lite"/>
    </source>
</evidence>
<sequence>MFTPGLLTRQGVLAAAMLSAAAVPVARAGHEISYYPSFYPQEIRIEPLDPDAAAREFGNAKDPLHAYLGTAPRFAADVPANLKSAVSLRSLIVARINPQRLAGRDARCRALVEAASRLATGPDVVAHAYPITPYHADYLDHIDRVLDRHRDAPPAAPEPTTRVRADSDGLLAGNDGSDGASWDVDVREVTIDTLTRDAGVSFNTWPGPPWAKDGWFQAYHLLRPVVSDPIDARRADEIHDLLTGGDTRDDTRRIGLERDLVTALTRGCDSAVIGYRLRREAYSDDFSNGIENIAVDSQSGFNSPVVMRTLKLKDLPWNGWMRLGIDTPAAAAWNPIAGFTDAAGRLVWSIVGDNAFLPIPYNSLWVANRTRIKPVEAPAAGRSLRVPPDALIPEPQNGRLVPAGADHGAMTKIVYRVLASPFQDGTAMEAADLVYPYAFAAKWGATTADAEIAAATRPMREQFKGVRITGAEETAIAIGDRVFTYRSPIVEVYLDAMAVADDHRNALVAPPWSAIPWHLLALMDAAVTRRLAAFSESEARRRNLPWLDLVRDPAQRIALRALITEFAASGYRPPALEDLVDAAAATARWQALARFVDAHDHLLVTNGPYQLRRFSPDVYTFDVVREFSYPVGLGTFDFFAYPATAFVTGIERDGPRMLATAEAEIALKQQRDHRLVRIAFKPDTLRETLPIRPVPRYIVVGADGRVVAAGGARRDEDGRFAVSLAPLPAGDYRFFMAVFLDGNTVDPAIGRLDFRSE</sequence>
<proteinExistence type="predicted"/>
<dbReference type="Proteomes" id="UP000321638">
    <property type="component" value="Unassembled WGS sequence"/>
</dbReference>
<evidence type="ECO:0000256" key="2">
    <source>
        <dbReference type="SAM" id="SignalP"/>
    </source>
</evidence>
<keyword evidence="2" id="KW-0732">Signal</keyword>
<dbReference type="EMBL" id="VDUZ01000015">
    <property type="protein sequence ID" value="TXL75178.1"/>
    <property type="molecule type" value="Genomic_DNA"/>
</dbReference>
<reference evidence="3 4" key="1">
    <citation type="submission" date="2019-06" db="EMBL/GenBank/DDBJ databases">
        <title>New taxonomy in bacterial strain CC-CFT640, isolated from vineyard.</title>
        <authorList>
            <person name="Lin S.-Y."/>
            <person name="Tsai C.-F."/>
            <person name="Young C.-C."/>
        </authorList>
    </citation>
    <scope>NUCLEOTIDE SEQUENCE [LARGE SCALE GENOMIC DNA]</scope>
    <source>
        <strain evidence="3 4">CC-CFT640</strain>
    </source>
</reference>
<keyword evidence="4" id="KW-1185">Reference proteome</keyword>
<dbReference type="OrthoDB" id="8214499at2"/>
<feature type="signal peptide" evidence="2">
    <location>
        <begin position="1"/>
        <end position="28"/>
    </location>
</feature>
<dbReference type="AlphaFoldDB" id="A0A5C8PMK3"/>
<organism evidence="3 4">
    <name type="scientific">Vineibacter terrae</name>
    <dbReference type="NCBI Taxonomy" id="2586908"/>
    <lineage>
        <taxon>Bacteria</taxon>
        <taxon>Pseudomonadati</taxon>
        <taxon>Pseudomonadota</taxon>
        <taxon>Alphaproteobacteria</taxon>
        <taxon>Hyphomicrobiales</taxon>
        <taxon>Vineibacter</taxon>
    </lineage>
</organism>
<name>A0A5C8PMK3_9HYPH</name>
<evidence type="ECO:0000313" key="4">
    <source>
        <dbReference type="Proteomes" id="UP000321638"/>
    </source>
</evidence>
<evidence type="ECO:0000313" key="3">
    <source>
        <dbReference type="EMBL" id="TXL75178.1"/>
    </source>
</evidence>
<feature type="region of interest" description="Disordered" evidence="1">
    <location>
        <begin position="150"/>
        <end position="177"/>
    </location>
</feature>
<gene>
    <name evidence="3" type="ORF">FHP25_14960</name>
</gene>
<accession>A0A5C8PMK3</accession>
<protein>
    <recommendedName>
        <fullName evidence="5">DUF3857 domain-containing protein</fullName>
    </recommendedName>
</protein>
<feature type="chain" id="PRO_5022973016" description="DUF3857 domain-containing protein" evidence="2">
    <location>
        <begin position="29"/>
        <end position="757"/>
    </location>
</feature>